<keyword evidence="2" id="KW-0067">ATP-binding</keyword>
<name>A0AAD5DW08_9CHLO</name>
<evidence type="ECO:0000313" key="5">
    <source>
        <dbReference type="EMBL" id="KAI7843578.1"/>
    </source>
</evidence>
<gene>
    <name evidence="5" type="ORF">COHA_002820</name>
</gene>
<dbReference type="InterPro" id="IPR027417">
    <property type="entry name" value="P-loop_NTPase"/>
</dbReference>
<evidence type="ECO:0000256" key="1">
    <source>
        <dbReference type="ARBA" id="ARBA00022741"/>
    </source>
</evidence>
<evidence type="ECO:0000256" key="2">
    <source>
        <dbReference type="ARBA" id="ARBA00022840"/>
    </source>
</evidence>
<accession>A0AAD5DW08</accession>
<dbReference type="Proteomes" id="UP001205105">
    <property type="component" value="Unassembled WGS sequence"/>
</dbReference>
<comment type="caution">
    <text evidence="5">The sequence shown here is derived from an EMBL/GenBank/DDBJ whole genome shotgun (WGS) entry which is preliminary data.</text>
</comment>
<protein>
    <recommendedName>
        <fullName evidence="4">AAA+ ATPase domain-containing protein</fullName>
    </recommendedName>
</protein>
<dbReference type="EMBL" id="JADXDR010000037">
    <property type="protein sequence ID" value="KAI7843578.1"/>
    <property type="molecule type" value="Genomic_DNA"/>
</dbReference>
<feature type="region of interest" description="Disordered" evidence="3">
    <location>
        <begin position="403"/>
        <end position="468"/>
    </location>
</feature>
<feature type="region of interest" description="Disordered" evidence="3">
    <location>
        <begin position="1"/>
        <end position="41"/>
    </location>
</feature>
<feature type="compositionally biased region" description="Low complexity" evidence="3">
    <location>
        <begin position="440"/>
        <end position="452"/>
    </location>
</feature>
<evidence type="ECO:0000313" key="6">
    <source>
        <dbReference type="Proteomes" id="UP001205105"/>
    </source>
</evidence>
<sequence>MAYMRSTVRPGGAQARNGRWLTTASHGVPPSLEPLRRPQRPPAAVYGSEFAALAGSRPLQAGGGSSRQAAAAAAAARGAASSAAAASEAEEVLKLVGLLPSSVRQRLEAHPDLPLLLEVVMDLGRPPLARFPGGDLRLADEPVSAADLQYAVEQVGEFGADNRAGIDKTLHRISAIRNRAGKVVGLTCRVGRAIQGSAAMASDLAKAGKSILLLGRPGVGKTTAIRELSRLLADECQQRVVVVDTSNEVGGDGDIPHPGLGRARRMQVPHVEQQHRVMIEAVENHTPAVIVIDEIGTETECMAARTISQRGVQLIATAHGNELENLMKNPSLSDLLGGIASVTLGDDEAKRRGVQKSVLERQAPPTFDVCIEMRSRRGWRVHADVAWAVDRLLCGKEAAAEVRERDEETGQVWTYPEGGSTDFEDGFTSADEAAGGLLGTGSPSGSEGGSSASRRRRGQRQFETQPFPEQALNAARLGAAMQAAEEAGLPLPAALRSSSTSSSSSMASSRAAGSGSRAGTSSSSSSSAAEPGSSSSNSGGGSKKAAAAAAVHIYPFGVDGAALVDIAESLGVRSRLALAEKVQDADAVLALRAKIKTGEPTGICLLGGAACRLSL</sequence>
<dbReference type="Gene3D" id="3.40.50.300">
    <property type="entry name" value="P-loop containing nucleotide triphosphate hydrolases"/>
    <property type="match status" value="1"/>
</dbReference>
<dbReference type="SUPFAM" id="SSF52540">
    <property type="entry name" value="P-loop containing nucleoside triphosphate hydrolases"/>
    <property type="match status" value="1"/>
</dbReference>
<dbReference type="Pfam" id="PF19568">
    <property type="entry name" value="Spore_III_AA"/>
    <property type="match status" value="1"/>
</dbReference>
<dbReference type="GO" id="GO:0005524">
    <property type="term" value="F:ATP binding"/>
    <property type="evidence" value="ECO:0007669"/>
    <property type="project" value="UniProtKB-KW"/>
</dbReference>
<dbReference type="PANTHER" id="PTHR20953:SF3">
    <property type="entry name" value="P-LOOP CONTAINING NUCLEOSIDE TRIPHOSPHATE HYDROLASES SUPERFAMILY PROTEIN"/>
    <property type="match status" value="1"/>
</dbReference>
<evidence type="ECO:0000256" key="3">
    <source>
        <dbReference type="SAM" id="MobiDB-lite"/>
    </source>
</evidence>
<feature type="domain" description="AAA+ ATPase" evidence="4">
    <location>
        <begin position="207"/>
        <end position="341"/>
    </location>
</feature>
<reference evidence="5" key="1">
    <citation type="submission" date="2020-11" db="EMBL/GenBank/DDBJ databases">
        <title>Chlorella ohadii genome sequencing and assembly.</title>
        <authorList>
            <person name="Murik O."/>
            <person name="Treves H."/>
            <person name="Kedem I."/>
            <person name="Shotland Y."/>
            <person name="Kaplan A."/>
        </authorList>
    </citation>
    <scope>NUCLEOTIDE SEQUENCE</scope>
    <source>
        <strain evidence="5">1</strain>
    </source>
</reference>
<dbReference type="InterPro" id="IPR058670">
    <property type="entry name" value="PTPase_dom"/>
</dbReference>
<proteinExistence type="predicted"/>
<keyword evidence="6" id="KW-1185">Reference proteome</keyword>
<organism evidence="5 6">
    <name type="scientific">Chlorella ohadii</name>
    <dbReference type="NCBI Taxonomy" id="2649997"/>
    <lineage>
        <taxon>Eukaryota</taxon>
        <taxon>Viridiplantae</taxon>
        <taxon>Chlorophyta</taxon>
        <taxon>core chlorophytes</taxon>
        <taxon>Trebouxiophyceae</taxon>
        <taxon>Chlorellales</taxon>
        <taxon>Chlorellaceae</taxon>
        <taxon>Chlorella clade</taxon>
        <taxon>Chlorella</taxon>
    </lineage>
</organism>
<evidence type="ECO:0000259" key="4">
    <source>
        <dbReference type="SMART" id="SM00382"/>
    </source>
</evidence>
<dbReference type="InterPro" id="IPR003593">
    <property type="entry name" value="AAA+_ATPase"/>
</dbReference>
<dbReference type="PANTHER" id="PTHR20953">
    <property type="entry name" value="KINASE-RELATED"/>
    <property type="match status" value="1"/>
</dbReference>
<dbReference type="Pfam" id="PF25516">
    <property type="entry name" value="PTPase"/>
    <property type="match status" value="1"/>
</dbReference>
<feature type="region of interest" description="Disordered" evidence="3">
    <location>
        <begin position="494"/>
        <end position="542"/>
    </location>
</feature>
<keyword evidence="1" id="KW-0547">Nucleotide-binding</keyword>
<dbReference type="AlphaFoldDB" id="A0AAD5DW08"/>
<dbReference type="SMART" id="SM00382">
    <property type="entry name" value="AAA"/>
    <property type="match status" value="1"/>
</dbReference>
<dbReference type="CDD" id="cd00009">
    <property type="entry name" value="AAA"/>
    <property type="match status" value="1"/>
</dbReference>
<dbReference type="InterPro" id="IPR045735">
    <property type="entry name" value="Spore_III_AA_AAA+_ATPase"/>
</dbReference>